<dbReference type="KEGG" id="tbc:A0O31_01654"/>
<proteinExistence type="predicted"/>
<dbReference type="SUPFAM" id="SSF53955">
    <property type="entry name" value="Lysozyme-like"/>
    <property type="match status" value="1"/>
</dbReference>
<accession>A0A1J0LUH8</accession>
<evidence type="ECO:0000313" key="2">
    <source>
        <dbReference type="Proteomes" id="UP000182993"/>
    </source>
</evidence>
<dbReference type="AlphaFoldDB" id="A0A1J0LUH8"/>
<evidence type="ECO:0000313" key="1">
    <source>
        <dbReference type="EMBL" id="APD09762.1"/>
    </source>
</evidence>
<dbReference type="STRING" id="56956.A0O31_01654"/>
<dbReference type="RefSeq" id="WP_071677419.1">
    <property type="nucleotide sequence ID" value="NZ_CP016312.1"/>
</dbReference>
<protein>
    <submittedName>
        <fullName evidence="1">Uncharacterized protein</fullName>
    </submittedName>
</protein>
<organism evidence="1 2">
    <name type="scientific">Thermus brockianus</name>
    <dbReference type="NCBI Taxonomy" id="56956"/>
    <lineage>
        <taxon>Bacteria</taxon>
        <taxon>Thermotogati</taxon>
        <taxon>Deinococcota</taxon>
        <taxon>Deinococci</taxon>
        <taxon>Thermales</taxon>
        <taxon>Thermaceae</taxon>
        <taxon>Thermus</taxon>
    </lineage>
</organism>
<gene>
    <name evidence="1" type="ORF">A0O31_01654</name>
</gene>
<dbReference type="EMBL" id="CP016312">
    <property type="protein sequence ID" value="APD09762.1"/>
    <property type="molecule type" value="Genomic_DNA"/>
</dbReference>
<dbReference type="Proteomes" id="UP000182993">
    <property type="component" value="Chromosome"/>
</dbReference>
<sequence length="117" mass="13224">MTDDTGVALYVFDSAVQHGVGWVRKALTNSLREALSRHPLLGLAQFHRDRCEYYAALPHFPTFGRGWLRRVAAVYAEAVGLEHPEGLIRVKELNLDGQELPVSVARWVGSTLWVKRR</sequence>
<name>A0A1J0LUH8_THEBO</name>
<reference evidence="2" key="1">
    <citation type="submission" date="2016-06" db="EMBL/GenBank/DDBJ databases">
        <title>Whole genome sequencing of Thermus brockianus strain GE-1.</title>
        <authorList>
            <person name="Schaefers C."/>
            <person name="Blank S."/>
            <person name="Wiebusch S."/>
            <person name="Elleuche S."/>
            <person name="Antranikian G."/>
        </authorList>
    </citation>
    <scope>NUCLEOTIDE SEQUENCE [LARGE SCALE GENOMIC DNA]</scope>
    <source>
        <strain evidence="2">GE-1</strain>
    </source>
</reference>
<dbReference type="InterPro" id="IPR023346">
    <property type="entry name" value="Lysozyme-like_dom_sf"/>
</dbReference>
<dbReference type="OrthoDB" id="9815229at2"/>
<dbReference type="Gene3D" id="1.20.141.10">
    <property type="entry name" value="Chitosanase, subunit A, domain 1"/>
    <property type="match status" value="1"/>
</dbReference>